<gene>
    <name evidence="2" type="ORF">AFUS01_LOCUS3500</name>
</gene>
<dbReference type="EMBL" id="CAJVCH010021055">
    <property type="protein sequence ID" value="CAG7690015.1"/>
    <property type="molecule type" value="Genomic_DNA"/>
</dbReference>
<reference evidence="2" key="1">
    <citation type="submission" date="2021-06" db="EMBL/GenBank/DDBJ databases">
        <authorList>
            <person name="Hodson N. C."/>
            <person name="Mongue J. A."/>
            <person name="Jaron S. K."/>
        </authorList>
    </citation>
    <scope>NUCLEOTIDE SEQUENCE</scope>
</reference>
<name>A0A8J2J821_9HEXA</name>
<evidence type="ECO:0000256" key="1">
    <source>
        <dbReference type="SAM" id="MobiDB-lite"/>
    </source>
</evidence>
<evidence type="ECO:0000313" key="2">
    <source>
        <dbReference type="EMBL" id="CAG7690015.1"/>
    </source>
</evidence>
<feature type="region of interest" description="Disordered" evidence="1">
    <location>
        <begin position="38"/>
        <end position="83"/>
    </location>
</feature>
<dbReference type="Proteomes" id="UP000708208">
    <property type="component" value="Unassembled WGS sequence"/>
</dbReference>
<proteinExistence type="predicted"/>
<protein>
    <submittedName>
        <fullName evidence="2">Uncharacterized protein</fullName>
    </submittedName>
</protein>
<organism evidence="2 3">
    <name type="scientific">Allacma fusca</name>
    <dbReference type="NCBI Taxonomy" id="39272"/>
    <lineage>
        <taxon>Eukaryota</taxon>
        <taxon>Metazoa</taxon>
        <taxon>Ecdysozoa</taxon>
        <taxon>Arthropoda</taxon>
        <taxon>Hexapoda</taxon>
        <taxon>Collembola</taxon>
        <taxon>Symphypleona</taxon>
        <taxon>Sminthuridae</taxon>
        <taxon>Allacma</taxon>
    </lineage>
</organism>
<keyword evidence="3" id="KW-1185">Reference proteome</keyword>
<evidence type="ECO:0000313" key="3">
    <source>
        <dbReference type="Proteomes" id="UP000708208"/>
    </source>
</evidence>
<sequence length="83" mass="9706">MLPKYQFHDWASPLELQVKRKLFWRRFGEDLARQRPLVMLPQQKTPLPQLHPQPRPQLRPAAPNFKIPASQPPHKAAPGFQPL</sequence>
<comment type="caution">
    <text evidence="2">The sequence shown here is derived from an EMBL/GenBank/DDBJ whole genome shotgun (WGS) entry which is preliminary data.</text>
</comment>
<accession>A0A8J2J821</accession>
<dbReference type="AlphaFoldDB" id="A0A8J2J821"/>